<dbReference type="AlphaFoldDB" id="A0A1G8GB00"/>
<feature type="compositionally biased region" description="Low complexity" evidence="1">
    <location>
        <begin position="95"/>
        <end position="104"/>
    </location>
</feature>
<feature type="compositionally biased region" description="Pro residues" evidence="1">
    <location>
        <begin position="1"/>
        <end position="10"/>
    </location>
</feature>
<dbReference type="RefSeq" id="WP_092622036.1">
    <property type="nucleotide sequence ID" value="NZ_FNCV01000022.1"/>
</dbReference>
<protein>
    <submittedName>
        <fullName evidence="2">Uncharacterized protein</fullName>
    </submittedName>
</protein>
<organism evidence="2 3">
    <name type="scientific">Roseospirillum parvum</name>
    <dbReference type="NCBI Taxonomy" id="83401"/>
    <lineage>
        <taxon>Bacteria</taxon>
        <taxon>Pseudomonadati</taxon>
        <taxon>Pseudomonadota</taxon>
        <taxon>Alphaproteobacteria</taxon>
        <taxon>Rhodospirillales</taxon>
        <taxon>Rhodospirillaceae</taxon>
        <taxon>Roseospirillum</taxon>
    </lineage>
</organism>
<sequence length="104" mass="10596">MIEGHPPGPTPEAGRQPPRRSGPDSVAPAAFPAGLGGWRPAHAFARTADGETVGGARLDFAAPPPPSATMVLLGAQEDSQNAPPSDDAARHAQARRAYLAGLGR</sequence>
<evidence type="ECO:0000313" key="2">
    <source>
        <dbReference type="EMBL" id="SDH91460.1"/>
    </source>
</evidence>
<keyword evidence="3" id="KW-1185">Reference proteome</keyword>
<proteinExistence type="predicted"/>
<accession>A0A1G8GB00</accession>
<reference evidence="3" key="1">
    <citation type="submission" date="2016-10" db="EMBL/GenBank/DDBJ databases">
        <authorList>
            <person name="Varghese N."/>
            <person name="Submissions S."/>
        </authorList>
    </citation>
    <scope>NUCLEOTIDE SEQUENCE [LARGE SCALE GENOMIC DNA]</scope>
    <source>
        <strain evidence="3">930I</strain>
    </source>
</reference>
<feature type="region of interest" description="Disordered" evidence="1">
    <location>
        <begin position="75"/>
        <end position="104"/>
    </location>
</feature>
<gene>
    <name evidence="2" type="ORF">SAMN05421742_12211</name>
</gene>
<feature type="region of interest" description="Disordered" evidence="1">
    <location>
        <begin position="1"/>
        <end position="34"/>
    </location>
</feature>
<dbReference type="Proteomes" id="UP000217076">
    <property type="component" value="Unassembled WGS sequence"/>
</dbReference>
<evidence type="ECO:0000313" key="3">
    <source>
        <dbReference type="Proteomes" id="UP000217076"/>
    </source>
</evidence>
<dbReference type="STRING" id="83401.SAMN05421742_12211"/>
<dbReference type="EMBL" id="FNCV01000022">
    <property type="protein sequence ID" value="SDH91460.1"/>
    <property type="molecule type" value="Genomic_DNA"/>
</dbReference>
<name>A0A1G8GB00_9PROT</name>
<evidence type="ECO:0000256" key="1">
    <source>
        <dbReference type="SAM" id="MobiDB-lite"/>
    </source>
</evidence>